<dbReference type="SMART" id="SM00267">
    <property type="entry name" value="GGDEF"/>
    <property type="match status" value="1"/>
</dbReference>
<accession>A0AAE3ALL3</accession>
<dbReference type="Proteomes" id="UP001198962">
    <property type="component" value="Unassembled WGS sequence"/>
</dbReference>
<dbReference type="RefSeq" id="WP_308450755.1">
    <property type="nucleotide sequence ID" value="NZ_JAJEPU010000007.1"/>
</dbReference>
<dbReference type="InterPro" id="IPR043128">
    <property type="entry name" value="Rev_trsase/Diguanyl_cyclase"/>
</dbReference>
<keyword evidence="3" id="KW-1185">Reference proteome</keyword>
<dbReference type="InterPro" id="IPR029787">
    <property type="entry name" value="Nucleotide_cyclase"/>
</dbReference>
<dbReference type="Pfam" id="PF00990">
    <property type="entry name" value="GGDEF"/>
    <property type="match status" value="1"/>
</dbReference>
<protein>
    <submittedName>
        <fullName evidence="2">GGDEF domain-containing protein</fullName>
    </submittedName>
</protein>
<dbReference type="CDD" id="cd01949">
    <property type="entry name" value="GGDEF"/>
    <property type="match status" value="1"/>
</dbReference>
<sequence>MKFEDEVMHANMQEVQICMEFGNMYFDRVRLIDTENCRQIRIDREGKSVDDGPCRYGMDAESCEHVQNCYANRKTCRFEWIHDRIFRVMTVSIVMQRENGEDGRFCLELLEEKTDFSVYKTLTDGMKLEEMEAEADRAYFDSMTGVYSRRVFDERVFVPEFLNERITFVVADLRKFKRINDEHGHEAGDRILRRVAETIKSSLRKTDLIIRIGGDEFLLVLKNCPHYWAEKKTHVISAKLMAKSKLEDGHGIFARVDFGIAEDHCFDGTEESIHRLFNEADRNMYEMKRGIK</sequence>
<gene>
    <name evidence="2" type="ORF">LKD32_03770</name>
</gene>
<dbReference type="PANTHER" id="PTHR45138">
    <property type="entry name" value="REGULATORY COMPONENTS OF SENSORY TRANSDUCTION SYSTEM"/>
    <property type="match status" value="1"/>
</dbReference>
<dbReference type="PROSITE" id="PS50887">
    <property type="entry name" value="GGDEF"/>
    <property type="match status" value="1"/>
</dbReference>
<comment type="caution">
    <text evidence="2">The sequence shown here is derived from an EMBL/GenBank/DDBJ whole genome shotgun (WGS) entry which is preliminary data.</text>
</comment>
<reference evidence="2" key="1">
    <citation type="submission" date="2021-10" db="EMBL/GenBank/DDBJ databases">
        <title>Anaerobic single-cell dispensing facilitates the cultivation of human gut bacteria.</title>
        <authorList>
            <person name="Afrizal A."/>
        </authorList>
    </citation>
    <scope>NUCLEOTIDE SEQUENCE</scope>
    <source>
        <strain evidence="2">CLA-AA-H274</strain>
    </source>
</reference>
<dbReference type="NCBIfam" id="TIGR00254">
    <property type="entry name" value="GGDEF"/>
    <property type="match status" value="1"/>
</dbReference>
<dbReference type="Gene3D" id="3.30.70.270">
    <property type="match status" value="1"/>
</dbReference>
<proteinExistence type="predicted"/>
<dbReference type="GO" id="GO:0052621">
    <property type="term" value="F:diguanylate cyclase activity"/>
    <property type="evidence" value="ECO:0007669"/>
    <property type="project" value="TreeGrafter"/>
</dbReference>
<organism evidence="2 3">
    <name type="scientific">Brotaphodocola catenula</name>
    <dbReference type="NCBI Taxonomy" id="2885361"/>
    <lineage>
        <taxon>Bacteria</taxon>
        <taxon>Bacillati</taxon>
        <taxon>Bacillota</taxon>
        <taxon>Clostridia</taxon>
        <taxon>Lachnospirales</taxon>
        <taxon>Lachnospiraceae</taxon>
        <taxon>Brotaphodocola</taxon>
    </lineage>
</organism>
<dbReference type="PANTHER" id="PTHR45138:SF9">
    <property type="entry name" value="DIGUANYLATE CYCLASE DGCM-RELATED"/>
    <property type="match status" value="1"/>
</dbReference>
<evidence type="ECO:0000259" key="1">
    <source>
        <dbReference type="PROSITE" id="PS50887"/>
    </source>
</evidence>
<dbReference type="AlphaFoldDB" id="A0AAE3ALL3"/>
<evidence type="ECO:0000313" key="2">
    <source>
        <dbReference type="EMBL" id="MCC2164009.1"/>
    </source>
</evidence>
<dbReference type="InterPro" id="IPR000160">
    <property type="entry name" value="GGDEF_dom"/>
</dbReference>
<name>A0AAE3ALL3_9FIRM</name>
<dbReference type="EMBL" id="JAJEPU010000007">
    <property type="protein sequence ID" value="MCC2164009.1"/>
    <property type="molecule type" value="Genomic_DNA"/>
</dbReference>
<evidence type="ECO:0000313" key="3">
    <source>
        <dbReference type="Proteomes" id="UP001198962"/>
    </source>
</evidence>
<feature type="domain" description="GGDEF" evidence="1">
    <location>
        <begin position="164"/>
        <end position="292"/>
    </location>
</feature>
<dbReference type="SUPFAM" id="SSF55073">
    <property type="entry name" value="Nucleotide cyclase"/>
    <property type="match status" value="1"/>
</dbReference>
<dbReference type="InterPro" id="IPR050469">
    <property type="entry name" value="Diguanylate_Cyclase"/>
</dbReference>